<name>A0ABN2VW47_9ACTN</name>
<protein>
    <recommendedName>
        <fullName evidence="4">Lipoprotein</fullName>
    </recommendedName>
</protein>
<feature type="region of interest" description="Disordered" evidence="1">
    <location>
        <begin position="208"/>
        <end position="259"/>
    </location>
</feature>
<keyword evidence="3" id="KW-1185">Reference proteome</keyword>
<dbReference type="Proteomes" id="UP001500016">
    <property type="component" value="Unassembled WGS sequence"/>
</dbReference>
<dbReference type="EMBL" id="BAAAPE010000007">
    <property type="protein sequence ID" value="GAA2074935.1"/>
    <property type="molecule type" value="Genomic_DNA"/>
</dbReference>
<accession>A0ABN2VW47</accession>
<dbReference type="RefSeq" id="WP_344527901.1">
    <property type="nucleotide sequence ID" value="NZ_BAAAPE010000007.1"/>
</dbReference>
<evidence type="ECO:0000313" key="2">
    <source>
        <dbReference type="EMBL" id="GAA2074935.1"/>
    </source>
</evidence>
<proteinExistence type="predicted"/>
<gene>
    <name evidence="2" type="ORF">GCM10009801_29250</name>
</gene>
<evidence type="ECO:0000313" key="3">
    <source>
        <dbReference type="Proteomes" id="UP001500016"/>
    </source>
</evidence>
<evidence type="ECO:0000256" key="1">
    <source>
        <dbReference type="SAM" id="MobiDB-lite"/>
    </source>
</evidence>
<sequence>MGKQHRTALALAVCAATTAGGALQTQASAAPRTESDLDGLSGQEIARKAVKELNSASSLRLKMKARDLELDLTLDEKANCAGKITIPGKGSVKVIKRGGTVWMKPSAAFWRHEVGGEQGESAAERFKGRYIKGSSQDAMLGANGLATACDLDAFRASAGADTERGPGRWKRGGSTEVKGRDAVAVTRVRDEVKVRMLVADEGKPYPLKLEREAGPERDQIRLGRYDRPVPEKTPSKEKTIDVSELRDGLGERQGPSEEV</sequence>
<reference evidence="2 3" key="1">
    <citation type="journal article" date="2019" name="Int. J. Syst. Evol. Microbiol.">
        <title>The Global Catalogue of Microorganisms (GCM) 10K type strain sequencing project: providing services to taxonomists for standard genome sequencing and annotation.</title>
        <authorList>
            <consortium name="The Broad Institute Genomics Platform"/>
            <consortium name="The Broad Institute Genome Sequencing Center for Infectious Disease"/>
            <person name="Wu L."/>
            <person name="Ma J."/>
        </authorList>
    </citation>
    <scope>NUCLEOTIDE SEQUENCE [LARGE SCALE GENOMIC DNA]</scope>
    <source>
        <strain evidence="2 3">JCM 15478</strain>
    </source>
</reference>
<comment type="caution">
    <text evidence="2">The sequence shown here is derived from an EMBL/GenBank/DDBJ whole genome shotgun (WGS) entry which is preliminary data.</text>
</comment>
<evidence type="ECO:0008006" key="4">
    <source>
        <dbReference type="Google" id="ProtNLM"/>
    </source>
</evidence>
<organism evidence="2 3">
    <name type="scientific">Streptomyces albiaxialis</name>
    <dbReference type="NCBI Taxonomy" id="329523"/>
    <lineage>
        <taxon>Bacteria</taxon>
        <taxon>Bacillati</taxon>
        <taxon>Actinomycetota</taxon>
        <taxon>Actinomycetes</taxon>
        <taxon>Kitasatosporales</taxon>
        <taxon>Streptomycetaceae</taxon>
        <taxon>Streptomyces</taxon>
    </lineage>
</organism>
<feature type="compositionally biased region" description="Basic and acidic residues" evidence="1">
    <location>
        <begin position="208"/>
        <end position="250"/>
    </location>
</feature>